<dbReference type="EMBL" id="SMOL01000553">
    <property type="protein sequence ID" value="KAB2607770.1"/>
    <property type="molecule type" value="Genomic_DNA"/>
</dbReference>
<reference evidence="1 2" key="1">
    <citation type="submission" date="2019-09" db="EMBL/GenBank/DDBJ databases">
        <authorList>
            <person name="Ou C."/>
        </authorList>
    </citation>
    <scope>NUCLEOTIDE SEQUENCE [LARGE SCALE GENOMIC DNA]</scope>
    <source>
        <strain evidence="1">S2</strain>
        <tissue evidence="1">Leaf</tissue>
    </source>
</reference>
<proteinExistence type="predicted"/>
<accession>A0A5N5G261</accession>
<reference evidence="2" key="2">
    <citation type="submission" date="2019-10" db="EMBL/GenBank/DDBJ databases">
        <title>A de novo genome assembly of a pear dwarfing rootstock.</title>
        <authorList>
            <person name="Wang F."/>
            <person name="Wang J."/>
            <person name="Li S."/>
            <person name="Zhang Y."/>
            <person name="Fang M."/>
            <person name="Ma L."/>
            <person name="Zhao Y."/>
            <person name="Jiang S."/>
        </authorList>
    </citation>
    <scope>NUCLEOTIDE SEQUENCE [LARGE SCALE GENOMIC DNA]</scope>
</reference>
<organism evidence="1 2">
    <name type="scientific">Pyrus ussuriensis x Pyrus communis</name>
    <dbReference type="NCBI Taxonomy" id="2448454"/>
    <lineage>
        <taxon>Eukaryota</taxon>
        <taxon>Viridiplantae</taxon>
        <taxon>Streptophyta</taxon>
        <taxon>Embryophyta</taxon>
        <taxon>Tracheophyta</taxon>
        <taxon>Spermatophyta</taxon>
        <taxon>Magnoliopsida</taxon>
        <taxon>eudicotyledons</taxon>
        <taxon>Gunneridae</taxon>
        <taxon>Pentapetalae</taxon>
        <taxon>rosids</taxon>
        <taxon>fabids</taxon>
        <taxon>Rosales</taxon>
        <taxon>Rosaceae</taxon>
        <taxon>Amygdaloideae</taxon>
        <taxon>Maleae</taxon>
        <taxon>Pyrus</taxon>
    </lineage>
</organism>
<gene>
    <name evidence="1" type="ORF">D8674_010938</name>
</gene>
<reference evidence="1 2" key="3">
    <citation type="submission" date="2019-11" db="EMBL/GenBank/DDBJ databases">
        <title>A de novo genome assembly of a pear dwarfing rootstock.</title>
        <authorList>
            <person name="Wang F."/>
            <person name="Wang J."/>
            <person name="Li S."/>
            <person name="Zhang Y."/>
            <person name="Fang M."/>
            <person name="Ma L."/>
            <person name="Zhao Y."/>
            <person name="Jiang S."/>
        </authorList>
    </citation>
    <scope>NUCLEOTIDE SEQUENCE [LARGE SCALE GENOMIC DNA]</scope>
    <source>
        <strain evidence="1">S2</strain>
        <tissue evidence="1">Leaf</tissue>
    </source>
</reference>
<keyword evidence="2" id="KW-1185">Reference proteome</keyword>
<dbReference type="Proteomes" id="UP000327157">
    <property type="component" value="Chromosome 14"/>
</dbReference>
<evidence type="ECO:0000313" key="1">
    <source>
        <dbReference type="EMBL" id="KAB2607770.1"/>
    </source>
</evidence>
<evidence type="ECO:0000313" key="2">
    <source>
        <dbReference type="Proteomes" id="UP000327157"/>
    </source>
</evidence>
<comment type="caution">
    <text evidence="1">The sequence shown here is derived from an EMBL/GenBank/DDBJ whole genome shotgun (WGS) entry which is preliminary data.</text>
</comment>
<protein>
    <submittedName>
        <fullName evidence="1">Uncharacterized protein</fullName>
    </submittedName>
</protein>
<sequence length="133" mass="15437">MADLELVECDESEQCSNAESVVMEGGLIFDEEYLYTFHIHCWLFWRVELLYKNHLKASGGKTLEANKSPPTKQRFDEVQGLLGRCIYPKMFAFKFFFSLGIREKICNTTIYVCEIHKVKVGFMVVGILHFVKI</sequence>
<name>A0A5N5G261_9ROSA</name>
<dbReference type="AlphaFoldDB" id="A0A5N5G261"/>